<dbReference type="GO" id="GO:0000828">
    <property type="term" value="F:inositol hexakisphosphate kinase activity"/>
    <property type="evidence" value="ECO:0007669"/>
    <property type="project" value="TreeGrafter"/>
</dbReference>
<evidence type="ECO:0000256" key="5">
    <source>
        <dbReference type="ARBA" id="ARBA00022840"/>
    </source>
</evidence>
<keyword evidence="5" id="KW-0067">ATP-binding</keyword>
<feature type="compositionally biased region" description="Low complexity" evidence="8">
    <location>
        <begin position="192"/>
        <end position="205"/>
    </location>
</feature>
<organism evidence="9 10">
    <name type="scientific">Aldrovandia affinis</name>
    <dbReference type="NCBI Taxonomy" id="143900"/>
    <lineage>
        <taxon>Eukaryota</taxon>
        <taxon>Metazoa</taxon>
        <taxon>Chordata</taxon>
        <taxon>Craniata</taxon>
        <taxon>Vertebrata</taxon>
        <taxon>Euteleostomi</taxon>
        <taxon>Actinopterygii</taxon>
        <taxon>Neopterygii</taxon>
        <taxon>Teleostei</taxon>
        <taxon>Notacanthiformes</taxon>
        <taxon>Halosauridae</taxon>
        <taxon>Aldrovandia</taxon>
    </lineage>
</organism>
<dbReference type="PANTHER" id="PTHR12400:SF55">
    <property type="entry name" value="INOSITOL-TRISPHOSPHATE 3-KINASE A"/>
    <property type="match status" value="1"/>
</dbReference>
<gene>
    <name evidence="9" type="ORF">AAFF_G00412020</name>
</gene>
<protein>
    <recommendedName>
        <fullName evidence="7">Kinase</fullName>
        <ecNumber evidence="7">2.7.-.-</ecNumber>
    </recommendedName>
</protein>
<evidence type="ECO:0000256" key="4">
    <source>
        <dbReference type="ARBA" id="ARBA00022777"/>
    </source>
</evidence>
<keyword evidence="3" id="KW-0547">Nucleotide-binding</keyword>
<dbReference type="GO" id="GO:0005524">
    <property type="term" value="F:ATP binding"/>
    <property type="evidence" value="ECO:0007669"/>
    <property type="project" value="UniProtKB-KW"/>
</dbReference>
<dbReference type="EC" id="2.7.-.-" evidence="7"/>
<feature type="region of interest" description="Disordered" evidence="8">
    <location>
        <begin position="1"/>
        <end position="27"/>
    </location>
</feature>
<dbReference type="FunFam" id="3.30.470.160:FF:000001">
    <property type="entry name" value="Kinase"/>
    <property type="match status" value="1"/>
</dbReference>
<keyword evidence="4 7" id="KW-0418">Kinase</keyword>
<dbReference type="GO" id="GO:0032958">
    <property type="term" value="P:inositol phosphate biosynthetic process"/>
    <property type="evidence" value="ECO:0007669"/>
    <property type="project" value="InterPro"/>
</dbReference>
<dbReference type="GO" id="GO:0005634">
    <property type="term" value="C:nucleus"/>
    <property type="evidence" value="ECO:0007669"/>
    <property type="project" value="TreeGrafter"/>
</dbReference>
<dbReference type="GO" id="GO:0008440">
    <property type="term" value="F:inositol-1,4,5-trisphosphate 3-kinase activity"/>
    <property type="evidence" value="ECO:0007669"/>
    <property type="project" value="UniProtKB-EC"/>
</dbReference>
<feature type="compositionally biased region" description="Basic and acidic residues" evidence="8">
    <location>
        <begin position="98"/>
        <end position="107"/>
    </location>
</feature>
<proteinExistence type="inferred from homology"/>
<comment type="catalytic activity">
    <reaction evidence="6">
        <text>1D-myo-inositol 1,4,5-trisphosphate + ATP = 1D-myo-inositol 1,3,4,5-tetrakisphosphate + ADP + H(+)</text>
        <dbReference type="Rhea" id="RHEA:11020"/>
        <dbReference type="ChEBI" id="CHEBI:15378"/>
        <dbReference type="ChEBI" id="CHEBI:30616"/>
        <dbReference type="ChEBI" id="CHEBI:57895"/>
        <dbReference type="ChEBI" id="CHEBI:203600"/>
        <dbReference type="ChEBI" id="CHEBI:456216"/>
        <dbReference type="EC" id="2.7.1.127"/>
    </reaction>
    <physiologicalReaction direction="left-to-right" evidence="6">
        <dbReference type="Rhea" id="RHEA:11021"/>
    </physiologicalReaction>
</comment>
<keyword evidence="10" id="KW-1185">Reference proteome</keyword>
<dbReference type="GO" id="GO:0005737">
    <property type="term" value="C:cytoplasm"/>
    <property type="evidence" value="ECO:0007669"/>
    <property type="project" value="TreeGrafter"/>
</dbReference>
<dbReference type="InterPro" id="IPR038286">
    <property type="entry name" value="IPK_sf"/>
</dbReference>
<evidence type="ECO:0000256" key="8">
    <source>
        <dbReference type="SAM" id="MobiDB-lite"/>
    </source>
</evidence>
<name>A0AAD7SBH1_9TELE</name>
<sequence>MLQSLEITKGVPRSQSDSVPLVSGGTAGVRHDCAETERLGVVFSDTTIEVGLETGKGTESDSYKVDGVSVLQLKSLFEPNKSEGSHRRSHQGTHGKQMPKEKRRSREVGQSGSVKDRRANRKSTEICNGITPMTDQVIAAGGKCKLNSSEELGDTRLRRVPQVTITPEGGGCPREMQEEDWNDNCPLRRKLSSSSVSSTGSSTVLEESEDDILSDNETKSKGIITLEHAGETGTTRPWWKLKTIVHWPFVASQRRRLSWVQLAGHKGSFKAGEEGTGVVERDGENFLQLTDLLGNFDGPSVMDCKMGVRTYLEEELVRARERPKLRKDMYDKMLEVDSQAPTPEEHRQRAITKPRYMQWRETLSSTHTLGFRIEGVKRPDGTCSTDFKKTRLKDEVIQVFTDFVAGNTNIIKTYLTKLEEIRIILGASEFFKKHEVVGSSLLFMHDHTERAEVWLIDFGKTTALPEGQTLNHRVPWQEGNREDGYLWGLDNLLELLSSVAME</sequence>
<dbReference type="InterPro" id="IPR005522">
    <property type="entry name" value="IPK"/>
</dbReference>
<dbReference type="Proteomes" id="UP001221898">
    <property type="component" value="Unassembled WGS sequence"/>
</dbReference>
<dbReference type="Pfam" id="PF03770">
    <property type="entry name" value="IPK"/>
    <property type="match status" value="1"/>
</dbReference>
<evidence type="ECO:0000256" key="2">
    <source>
        <dbReference type="ARBA" id="ARBA00022679"/>
    </source>
</evidence>
<evidence type="ECO:0000256" key="7">
    <source>
        <dbReference type="RuleBase" id="RU363090"/>
    </source>
</evidence>
<evidence type="ECO:0000256" key="1">
    <source>
        <dbReference type="ARBA" id="ARBA00007374"/>
    </source>
</evidence>
<evidence type="ECO:0000313" key="10">
    <source>
        <dbReference type="Proteomes" id="UP001221898"/>
    </source>
</evidence>
<dbReference type="AlphaFoldDB" id="A0AAD7SBH1"/>
<comment type="caution">
    <text evidence="9">The sequence shown here is derived from an EMBL/GenBank/DDBJ whole genome shotgun (WGS) entry which is preliminary data.</text>
</comment>
<evidence type="ECO:0000256" key="6">
    <source>
        <dbReference type="ARBA" id="ARBA00051963"/>
    </source>
</evidence>
<feature type="region of interest" description="Disordered" evidence="8">
    <location>
        <begin position="190"/>
        <end position="212"/>
    </location>
</feature>
<accession>A0AAD7SBH1</accession>
<dbReference type="EMBL" id="JAINUG010000083">
    <property type="protein sequence ID" value="KAJ8399490.1"/>
    <property type="molecule type" value="Genomic_DNA"/>
</dbReference>
<feature type="region of interest" description="Disordered" evidence="8">
    <location>
        <begin position="77"/>
        <end position="125"/>
    </location>
</feature>
<dbReference type="GO" id="GO:0046854">
    <property type="term" value="P:phosphatidylinositol phosphate biosynthetic process"/>
    <property type="evidence" value="ECO:0007669"/>
    <property type="project" value="TreeGrafter"/>
</dbReference>
<dbReference type="Gene3D" id="3.30.470.160">
    <property type="entry name" value="Inositol polyphosphate kinase"/>
    <property type="match status" value="1"/>
</dbReference>
<reference evidence="9" key="1">
    <citation type="journal article" date="2023" name="Science">
        <title>Genome structures resolve the early diversification of teleost fishes.</title>
        <authorList>
            <person name="Parey E."/>
            <person name="Louis A."/>
            <person name="Montfort J."/>
            <person name="Bouchez O."/>
            <person name="Roques C."/>
            <person name="Iampietro C."/>
            <person name="Lluch J."/>
            <person name="Castinel A."/>
            <person name="Donnadieu C."/>
            <person name="Desvignes T."/>
            <person name="Floi Bucao C."/>
            <person name="Jouanno E."/>
            <person name="Wen M."/>
            <person name="Mejri S."/>
            <person name="Dirks R."/>
            <person name="Jansen H."/>
            <person name="Henkel C."/>
            <person name="Chen W.J."/>
            <person name="Zahm M."/>
            <person name="Cabau C."/>
            <person name="Klopp C."/>
            <person name="Thompson A.W."/>
            <person name="Robinson-Rechavi M."/>
            <person name="Braasch I."/>
            <person name="Lecointre G."/>
            <person name="Bobe J."/>
            <person name="Postlethwait J.H."/>
            <person name="Berthelot C."/>
            <person name="Roest Crollius H."/>
            <person name="Guiguen Y."/>
        </authorList>
    </citation>
    <scope>NUCLEOTIDE SEQUENCE</scope>
    <source>
        <strain evidence="9">NC1722</strain>
    </source>
</reference>
<dbReference type="PANTHER" id="PTHR12400">
    <property type="entry name" value="INOSITOL POLYPHOSPHATE KINASE"/>
    <property type="match status" value="1"/>
</dbReference>
<dbReference type="SUPFAM" id="SSF56104">
    <property type="entry name" value="SAICAR synthase-like"/>
    <property type="match status" value="1"/>
</dbReference>
<evidence type="ECO:0000256" key="3">
    <source>
        <dbReference type="ARBA" id="ARBA00022741"/>
    </source>
</evidence>
<keyword evidence="2 7" id="KW-0808">Transferase</keyword>
<evidence type="ECO:0000313" key="9">
    <source>
        <dbReference type="EMBL" id="KAJ8399490.1"/>
    </source>
</evidence>
<comment type="similarity">
    <text evidence="1 7">Belongs to the inositol phosphokinase (IPK) family.</text>
</comment>